<dbReference type="AlphaFoldDB" id="A0A9Q1JU60"/>
<feature type="region of interest" description="Disordered" evidence="1">
    <location>
        <begin position="107"/>
        <end position="134"/>
    </location>
</feature>
<protein>
    <submittedName>
        <fullName evidence="2">Uncharacterized protein</fullName>
    </submittedName>
</protein>
<feature type="region of interest" description="Disordered" evidence="1">
    <location>
        <begin position="264"/>
        <end position="394"/>
    </location>
</feature>
<keyword evidence="3" id="KW-1185">Reference proteome</keyword>
<dbReference type="EMBL" id="JAKOGI010000701">
    <property type="protein sequence ID" value="KAJ8431276.1"/>
    <property type="molecule type" value="Genomic_DNA"/>
</dbReference>
<evidence type="ECO:0000313" key="3">
    <source>
        <dbReference type="Proteomes" id="UP001153076"/>
    </source>
</evidence>
<evidence type="ECO:0000313" key="2">
    <source>
        <dbReference type="EMBL" id="KAJ8431276.1"/>
    </source>
</evidence>
<dbReference type="Proteomes" id="UP001153076">
    <property type="component" value="Unassembled WGS sequence"/>
</dbReference>
<comment type="caution">
    <text evidence="2">The sequence shown here is derived from an EMBL/GenBank/DDBJ whole genome shotgun (WGS) entry which is preliminary data.</text>
</comment>
<gene>
    <name evidence="2" type="ORF">Cgig2_007609</name>
</gene>
<name>A0A9Q1JU60_9CARY</name>
<feature type="compositionally biased region" description="Polar residues" evidence="1">
    <location>
        <begin position="379"/>
        <end position="388"/>
    </location>
</feature>
<feature type="compositionally biased region" description="Acidic residues" evidence="1">
    <location>
        <begin position="120"/>
        <end position="131"/>
    </location>
</feature>
<accession>A0A9Q1JU60</accession>
<dbReference type="OrthoDB" id="3945418at2759"/>
<proteinExistence type="predicted"/>
<sequence>MKYSWNAVCETLRLVVPGQGGGFGEVNDFKFEGFNIPKAWKFAVVHSRGSGGGVHIGCGGAGEYVTEIEEKEAKFQHELAQEKAARQRDKEKVKSKISKLWRFFKSQQDGSSTAPPDTTPSEDDDEDEPDPSDLASVEIFDGLSQNSPSKILPTPYIPFVHYNKPAHEKEQCYELVGYPTNWGTRRNNRLNQGKGRANLKLWSSENGGRDGAKSGQFFSGSGASKQRGGEAYLATGKDENAKEKGSGLQAKFGVLTMGQLEEMTSEPNHVPGPTASVTDRGSPVVLSPSSPAQPIIEPIHANSIEFPPNLLTESDPTPASRSSQAHSEGLGQHALSPGPTPASDLQLAATPEQGESPTSLHDSRPQHHIEQATADLDPTTASANSPTIPSFILL</sequence>
<feature type="compositionally biased region" description="Basic and acidic residues" evidence="1">
    <location>
        <begin position="361"/>
        <end position="370"/>
    </location>
</feature>
<organism evidence="2 3">
    <name type="scientific">Carnegiea gigantea</name>
    <dbReference type="NCBI Taxonomy" id="171969"/>
    <lineage>
        <taxon>Eukaryota</taxon>
        <taxon>Viridiplantae</taxon>
        <taxon>Streptophyta</taxon>
        <taxon>Embryophyta</taxon>
        <taxon>Tracheophyta</taxon>
        <taxon>Spermatophyta</taxon>
        <taxon>Magnoliopsida</taxon>
        <taxon>eudicotyledons</taxon>
        <taxon>Gunneridae</taxon>
        <taxon>Pentapetalae</taxon>
        <taxon>Caryophyllales</taxon>
        <taxon>Cactineae</taxon>
        <taxon>Cactaceae</taxon>
        <taxon>Cactoideae</taxon>
        <taxon>Echinocereeae</taxon>
        <taxon>Carnegiea</taxon>
    </lineage>
</organism>
<reference evidence="2" key="1">
    <citation type="submission" date="2022-04" db="EMBL/GenBank/DDBJ databases">
        <title>Carnegiea gigantea Genome sequencing and assembly v2.</title>
        <authorList>
            <person name="Copetti D."/>
            <person name="Sanderson M.J."/>
            <person name="Burquez A."/>
            <person name="Wojciechowski M.F."/>
        </authorList>
    </citation>
    <scope>NUCLEOTIDE SEQUENCE</scope>
    <source>
        <strain evidence="2">SGP5-SGP5p</strain>
        <tissue evidence="2">Aerial part</tissue>
    </source>
</reference>
<evidence type="ECO:0000256" key="1">
    <source>
        <dbReference type="SAM" id="MobiDB-lite"/>
    </source>
</evidence>
<feature type="compositionally biased region" description="Polar residues" evidence="1">
    <location>
        <begin position="311"/>
        <end position="326"/>
    </location>
</feature>
<feature type="region of interest" description="Disordered" evidence="1">
    <location>
        <begin position="201"/>
        <end position="226"/>
    </location>
</feature>